<evidence type="ECO:0000313" key="3">
    <source>
        <dbReference type="Proteomes" id="UP000248887"/>
    </source>
</evidence>
<keyword evidence="1" id="KW-1133">Transmembrane helix</keyword>
<dbReference type="Proteomes" id="UP000248887">
    <property type="component" value="Unassembled WGS sequence"/>
</dbReference>
<sequence length="437" mass="47600">MLKLAFVLIGPDAFRSRWYMLAVTGVVVIALGALLAIDVMHTLALIAYGVLGLIFIGAGLAAFLVAGDASGQRFALLRGGGLVLTGGLILAALFQNDWHLALLFALAFALDGSIRLASALIFRFPGWRFIAVCGLGELVLTTLLLTDWPLPHGQNVPLCVGLFIVLSGWLLLRFGLLLRTLEDEVAILMLPVFAGRGWYDHAPVLIGEEPARRGDEAPLIVHVWTPAASANARQRRPIIDRYLIAVGSDGNLSTGHASLEMPPNLYISHYPAVEHAVGVTALHAGAANNIPGRFLTSYAEEVADWCPADAHVVFHNFSARRLSAFWIGYRQDATYNLANRNCSIVVAAALDAALEGALARRTPWLRLIRLLLNPDMWAATMIRSRAMSMTWTPGLVLDYARVLARIVDQRDLSWSQRFTDFLARLRAGDDNIGVLPS</sequence>
<reference evidence="2 3" key="1">
    <citation type="submission" date="2017-08" db="EMBL/GenBank/DDBJ databases">
        <title>Infants hospitalized years apart are colonized by the same room-sourced microbial strains.</title>
        <authorList>
            <person name="Brooks B."/>
            <person name="Olm M.R."/>
            <person name="Firek B.A."/>
            <person name="Baker R."/>
            <person name="Thomas B.C."/>
            <person name="Morowitz M.J."/>
            <person name="Banfield J.F."/>
        </authorList>
    </citation>
    <scope>NUCLEOTIDE SEQUENCE [LARGE SCALE GENOMIC DNA]</scope>
    <source>
        <strain evidence="2">S2_005_001_R2_27</strain>
    </source>
</reference>
<feature type="transmembrane region" description="Helical" evidence="1">
    <location>
        <begin position="154"/>
        <end position="172"/>
    </location>
</feature>
<keyword evidence="1" id="KW-0472">Membrane</keyword>
<protein>
    <submittedName>
        <fullName evidence="2">Protease</fullName>
    </submittedName>
</protein>
<comment type="caution">
    <text evidence="2">The sequence shown here is derived from an EMBL/GenBank/DDBJ whole genome shotgun (WGS) entry which is preliminary data.</text>
</comment>
<feature type="transmembrane region" description="Helical" evidence="1">
    <location>
        <begin position="18"/>
        <end position="37"/>
    </location>
</feature>
<accession>A0A2W5TFD9</accession>
<keyword evidence="2" id="KW-0378">Hydrolase</keyword>
<evidence type="ECO:0000313" key="2">
    <source>
        <dbReference type="EMBL" id="PZQ84930.1"/>
    </source>
</evidence>
<proteinExistence type="predicted"/>
<dbReference type="GO" id="GO:0008233">
    <property type="term" value="F:peptidase activity"/>
    <property type="evidence" value="ECO:0007669"/>
    <property type="project" value="UniProtKB-KW"/>
</dbReference>
<feature type="transmembrane region" description="Helical" evidence="1">
    <location>
        <begin position="43"/>
        <end position="66"/>
    </location>
</feature>
<feature type="transmembrane region" description="Helical" evidence="1">
    <location>
        <begin position="75"/>
        <end position="94"/>
    </location>
</feature>
<dbReference type="AlphaFoldDB" id="A0A2W5TFD9"/>
<organism evidence="2 3">
    <name type="scientific">Ancylobacter novellus</name>
    <name type="common">Thiobacillus novellus</name>
    <dbReference type="NCBI Taxonomy" id="921"/>
    <lineage>
        <taxon>Bacteria</taxon>
        <taxon>Pseudomonadati</taxon>
        <taxon>Pseudomonadota</taxon>
        <taxon>Alphaproteobacteria</taxon>
        <taxon>Hyphomicrobiales</taxon>
        <taxon>Xanthobacteraceae</taxon>
        <taxon>Ancylobacter</taxon>
    </lineage>
</organism>
<keyword evidence="1" id="KW-0812">Transmembrane</keyword>
<dbReference type="EMBL" id="QFQD01000006">
    <property type="protein sequence ID" value="PZQ84930.1"/>
    <property type="molecule type" value="Genomic_DNA"/>
</dbReference>
<dbReference type="GO" id="GO:0006508">
    <property type="term" value="P:proteolysis"/>
    <property type="evidence" value="ECO:0007669"/>
    <property type="project" value="UniProtKB-KW"/>
</dbReference>
<feature type="transmembrane region" description="Helical" evidence="1">
    <location>
        <begin position="100"/>
        <end position="122"/>
    </location>
</feature>
<keyword evidence="2" id="KW-0645">Protease</keyword>
<name>A0A2W5TFD9_ANCNO</name>
<feature type="transmembrane region" description="Helical" evidence="1">
    <location>
        <begin position="129"/>
        <end position="148"/>
    </location>
</feature>
<evidence type="ECO:0000256" key="1">
    <source>
        <dbReference type="SAM" id="Phobius"/>
    </source>
</evidence>
<gene>
    <name evidence="2" type="ORF">DI549_03365</name>
</gene>